<dbReference type="EMBL" id="AUPL01007385">
    <property type="protein sequence ID" value="ESL05094.1"/>
    <property type="molecule type" value="Genomic_DNA"/>
</dbReference>
<feature type="transmembrane region" description="Helical" evidence="1">
    <location>
        <begin position="20"/>
        <end position="45"/>
    </location>
</feature>
<keyword evidence="1" id="KW-1133">Transmembrane helix</keyword>
<name>A0A061IS47_TRYRA</name>
<evidence type="ECO:0000313" key="3">
    <source>
        <dbReference type="Proteomes" id="UP000031737"/>
    </source>
</evidence>
<dbReference type="Proteomes" id="UP000031737">
    <property type="component" value="Unassembled WGS sequence"/>
</dbReference>
<evidence type="ECO:0000313" key="2">
    <source>
        <dbReference type="EMBL" id="ESL05094.1"/>
    </source>
</evidence>
<proteinExistence type="predicted"/>
<keyword evidence="3" id="KW-1185">Reference proteome</keyword>
<dbReference type="AlphaFoldDB" id="A0A061IS47"/>
<sequence length="75" mass="8528">MAVVVVVVVGVFTSITSPLLLFLSFCLLNFFFFLLPTLLFFWVFLLPRGALRRTPLSCSFCCYETADLYLFFVAA</sequence>
<reference evidence="2 3" key="1">
    <citation type="submission" date="2013-07" db="EMBL/GenBank/DDBJ databases">
        <authorList>
            <person name="Stoco P.H."/>
            <person name="Wagner G."/>
            <person name="Gerber A."/>
            <person name="Zaha A."/>
            <person name="Thompson C."/>
            <person name="Bartholomeu D.C."/>
            <person name="Luckemeyer D.D."/>
            <person name="Bahia D."/>
            <person name="Loreto E."/>
            <person name="Prestes E.B."/>
            <person name="Lima F.M."/>
            <person name="Rodrigues-Luiz G."/>
            <person name="Vallejo G.A."/>
            <person name="Filho J.F."/>
            <person name="Monteiro K.M."/>
            <person name="Tyler K.M."/>
            <person name="de Almeida L.G."/>
            <person name="Ortiz M.F."/>
            <person name="Siervo M.A."/>
            <person name="de Moraes M.H."/>
            <person name="Cunha O.L."/>
            <person name="Mendonca-Neto R."/>
            <person name="Silva R."/>
            <person name="Teixeira S.M."/>
            <person name="Murta S.M."/>
            <person name="Sincero T.C."/>
            <person name="Mendes T.A."/>
            <person name="Urmenyi T.P."/>
            <person name="Silva V.G."/>
            <person name="da Rocha W.D."/>
            <person name="Andersson B."/>
            <person name="Romanha A.J."/>
            <person name="Steindel M."/>
            <person name="de Vasconcelos A.T."/>
            <person name="Grisard E.C."/>
        </authorList>
    </citation>
    <scope>NUCLEOTIDE SEQUENCE [LARGE SCALE GENOMIC DNA]</scope>
    <source>
        <strain evidence="2 3">SC58</strain>
    </source>
</reference>
<keyword evidence="1" id="KW-0812">Transmembrane</keyword>
<evidence type="ECO:0000256" key="1">
    <source>
        <dbReference type="SAM" id="Phobius"/>
    </source>
</evidence>
<accession>A0A061IS47</accession>
<dbReference type="VEuPathDB" id="TriTrypDB:TRSC58_07299"/>
<keyword evidence="1" id="KW-0472">Membrane</keyword>
<comment type="caution">
    <text evidence="2">The sequence shown here is derived from an EMBL/GenBank/DDBJ whole genome shotgun (WGS) entry which is preliminary data.</text>
</comment>
<gene>
    <name evidence="2" type="ORF">TRSC58_07299</name>
</gene>
<organism evidence="2 3">
    <name type="scientific">Trypanosoma rangeli SC58</name>
    <dbReference type="NCBI Taxonomy" id="429131"/>
    <lineage>
        <taxon>Eukaryota</taxon>
        <taxon>Discoba</taxon>
        <taxon>Euglenozoa</taxon>
        <taxon>Kinetoplastea</taxon>
        <taxon>Metakinetoplastina</taxon>
        <taxon>Trypanosomatida</taxon>
        <taxon>Trypanosomatidae</taxon>
        <taxon>Trypanosoma</taxon>
        <taxon>Herpetosoma</taxon>
    </lineage>
</organism>
<protein>
    <submittedName>
        <fullName evidence="2">Uncharacterized protein</fullName>
    </submittedName>
</protein>